<proteinExistence type="predicted"/>
<dbReference type="InterPro" id="IPR036291">
    <property type="entry name" value="NAD(P)-bd_dom_sf"/>
</dbReference>
<keyword evidence="3" id="KW-1185">Reference proteome</keyword>
<dbReference type="InterPro" id="IPR016040">
    <property type="entry name" value="NAD(P)-bd_dom"/>
</dbReference>
<dbReference type="OrthoDB" id="9798632at2"/>
<dbReference type="CDD" id="cd05250">
    <property type="entry name" value="CC3_like_SDR_a"/>
    <property type="match status" value="1"/>
</dbReference>
<evidence type="ECO:0000313" key="3">
    <source>
        <dbReference type="Proteomes" id="UP000036908"/>
    </source>
</evidence>
<reference evidence="3" key="1">
    <citation type="submission" date="2014-11" db="EMBL/GenBank/DDBJ databases">
        <title>Genome sequencing of Roseivirga sp. D-25.</title>
        <authorList>
            <person name="Selvaratnam C."/>
            <person name="Thevarajoo S."/>
            <person name="Goh K.M."/>
            <person name="Eee R."/>
            <person name="Chan K.-G."/>
            <person name="Chong C.S."/>
        </authorList>
    </citation>
    <scope>NUCLEOTIDE SEQUENCE [LARGE SCALE GENOMIC DNA]</scope>
    <source>
        <strain evidence="3">D-25</strain>
    </source>
</reference>
<dbReference type="EMBL" id="JSVA01000010">
    <property type="protein sequence ID" value="KOF02848.1"/>
    <property type="molecule type" value="Genomic_DNA"/>
</dbReference>
<accession>A0A0L8AK67</accession>
<dbReference type="Gene3D" id="3.40.50.720">
    <property type="entry name" value="NAD(P)-binding Rossmann-like Domain"/>
    <property type="match status" value="1"/>
</dbReference>
<evidence type="ECO:0000313" key="2">
    <source>
        <dbReference type="EMBL" id="KOF02848.1"/>
    </source>
</evidence>
<organism evidence="2 3">
    <name type="scientific">Roseivirga seohaensis subsp. aquiponti</name>
    <dbReference type="NCBI Taxonomy" id="1566026"/>
    <lineage>
        <taxon>Bacteria</taxon>
        <taxon>Pseudomonadati</taxon>
        <taxon>Bacteroidota</taxon>
        <taxon>Cytophagia</taxon>
        <taxon>Cytophagales</taxon>
        <taxon>Roseivirgaceae</taxon>
        <taxon>Roseivirga</taxon>
    </lineage>
</organism>
<dbReference type="Pfam" id="PF13460">
    <property type="entry name" value="NAD_binding_10"/>
    <property type="match status" value="1"/>
</dbReference>
<gene>
    <name evidence="2" type="ORF">OB69_11200</name>
</gene>
<comment type="caution">
    <text evidence="2">The sequence shown here is derived from an EMBL/GenBank/DDBJ whole genome shotgun (WGS) entry which is preliminary data.</text>
</comment>
<sequence>MEQKTAIVAGASGLIGRSLTQNLLNSNQYAKVIALVRKPLGISHQKYAELNIDFDQLESMKDFPKADDIFCCLGTTIKKAGSKEAFYKVDFTYCYNLAERALSSGAERYFLVSAMGSDKNSRYFYNRVKGELEDKISFLAYRTIYIFKPSLLRGNRSESRPGEKFAQIITRIIPFIGPLKKYRPIHADKVADAMMKVAKQDDKGCYYYQSEIMQKM</sequence>
<dbReference type="AlphaFoldDB" id="A0A0L8AK67"/>
<dbReference type="Proteomes" id="UP000036908">
    <property type="component" value="Unassembled WGS sequence"/>
</dbReference>
<dbReference type="RefSeq" id="WP_053223806.1">
    <property type="nucleotide sequence ID" value="NZ_JSVA01000010.1"/>
</dbReference>
<dbReference type="PANTHER" id="PTHR14097:SF7">
    <property type="entry name" value="OXIDOREDUCTASE HTATIP2"/>
    <property type="match status" value="1"/>
</dbReference>
<dbReference type="PATRIC" id="fig|1566026.4.peg.526"/>
<name>A0A0L8AK67_9BACT</name>
<evidence type="ECO:0000259" key="1">
    <source>
        <dbReference type="Pfam" id="PF13460"/>
    </source>
</evidence>
<protein>
    <recommendedName>
        <fullName evidence="1">NAD(P)-binding domain-containing protein</fullName>
    </recommendedName>
</protein>
<feature type="domain" description="NAD(P)-binding" evidence="1">
    <location>
        <begin position="10"/>
        <end position="123"/>
    </location>
</feature>
<dbReference type="PANTHER" id="PTHR14097">
    <property type="entry name" value="OXIDOREDUCTASE HTATIP2"/>
    <property type="match status" value="1"/>
</dbReference>
<dbReference type="SUPFAM" id="SSF51735">
    <property type="entry name" value="NAD(P)-binding Rossmann-fold domains"/>
    <property type="match status" value="1"/>
</dbReference>